<feature type="domain" description="MHYT" evidence="3">
    <location>
        <begin position="20"/>
        <end position="219"/>
    </location>
</feature>
<evidence type="ECO:0000256" key="2">
    <source>
        <dbReference type="SAM" id="Phobius"/>
    </source>
</evidence>
<keyword evidence="2" id="KW-0812">Transmembrane</keyword>
<feature type="transmembrane region" description="Helical" evidence="2">
    <location>
        <begin position="161"/>
        <end position="183"/>
    </location>
</feature>
<dbReference type="PANTHER" id="PTHR35152">
    <property type="entry name" value="DOMAIN SIGNALLING PROTEIN, PUTATIVE (AFU_ORTHOLOGUE AFUA_5G11310)-RELATED"/>
    <property type="match status" value="1"/>
</dbReference>
<evidence type="ECO:0000259" key="3">
    <source>
        <dbReference type="PROSITE" id="PS50924"/>
    </source>
</evidence>
<keyword evidence="5" id="KW-1185">Reference proteome</keyword>
<dbReference type="OrthoDB" id="264015at2759"/>
<dbReference type="PANTHER" id="PTHR35152:SF1">
    <property type="entry name" value="DOMAIN SIGNALLING PROTEIN, PUTATIVE (AFU_ORTHOLOGUE AFUA_5G11310)-RELATED"/>
    <property type="match status" value="1"/>
</dbReference>
<feature type="transmembrane region" description="Helical" evidence="2">
    <location>
        <begin position="195"/>
        <end position="214"/>
    </location>
</feature>
<keyword evidence="2" id="KW-0472">Membrane</keyword>
<dbReference type="InParanoid" id="A0A165J622"/>
<evidence type="ECO:0000313" key="4">
    <source>
        <dbReference type="EMBL" id="KZF25782.1"/>
    </source>
</evidence>
<keyword evidence="2" id="KW-1133">Transmembrane helix</keyword>
<evidence type="ECO:0000256" key="1">
    <source>
        <dbReference type="SAM" id="MobiDB-lite"/>
    </source>
</evidence>
<feature type="region of interest" description="Disordered" evidence="1">
    <location>
        <begin position="346"/>
        <end position="367"/>
    </location>
</feature>
<dbReference type="GeneID" id="28902036"/>
<name>A0A165J622_XYLHT</name>
<dbReference type="OMA" id="VFQWIFR"/>
<dbReference type="STRING" id="1328760.A0A165J622"/>
<accession>A0A165J622</accession>
<organism evidence="4 5">
    <name type="scientific">Xylona heveae (strain CBS 132557 / TC161)</name>
    <dbReference type="NCBI Taxonomy" id="1328760"/>
    <lineage>
        <taxon>Eukaryota</taxon>
        <taxon>Fungi</taxon>
        <taxon>Dikarya</taxon>
        <taxon>Ascomycota</taxon>
        <taxon>Pezizomycotina</taxon>
        <taxon>Xylonomycetes</taxon>
        <taxon>Xylonales</taxon>
        <taxon>Xylonaceae</taxon>
        <taxon>Xylona</taxon>
    </lineage>
</organism>
<proteinExistence type="predicted"/>
<dbReference type="Pfam" id="PF03707">
    <property type="entry name" value="MHYT"/>
    <property type="match status" value="2"/>
</dbReference>
<sequence>MTPNPDDLKAWEGLIVPRSFQPWLVATSWVVSLVGSQTTVELLSRLTAGRGWYNIYLLGGSSTVMGSVAIWSMHFLANRAISLNHGRPGFQIDYSYGCTAASIFLPITVLPFAFWVVGSTEQFSVKRMVISGTVVAGAICGMHYLGQQGIANYDCVYRPELVVVSALIAEAASLLALKVFFNLRKSWTDHWYKRVPVAIVLATTVSGMHWTASVGTNYRLRAFDDAPKKNLSGWQSMIIVIVLSISACIILMTIAILCQVTRKRTMNRAQQVVVACATFDSEGRLMTTAEGYLPSEKITDAFEEQSLEDIFGIGHPVYTWLFRATRNWRTILKLIPRMRSHLRANSILKDSRPGTSSDDASNFPNSPSDTSYSVTFRELFCVAAASLADQVHQPLDRIGVLYDKMMVTGTTKRFRDHGRFSQRPIFASDDLEAAPPQPPPVVFGRGKLLFLVRRTNRADTASLRGAGFRFSRIDYVLDFLARSMQVNRDELANYLAGMYEYSKTQKYLDPGVYIACFALRPMSLTKSFEILVRKSARAQLPAISLDLAELKPGQADFFAQFDGMTAAKVVESLENYRFGRYSGDSELAPAFLRYLKQLLRLVNDPCFFSAVFYGRPCSAPCSLSQENSARQATLFAFYIADAHLTAKAAECGQLMFSPFNLFNDRQRCYDGCPDHEAFARRMFREFAPVLKKEKSMNGSNSERRASNIESLARPAVKRWFSFWPFTKKKTTDASNTIHPDDASDLNLVQVNSSQRHSAIVVRSDFAVEESRRPSIEEIQELRAYGCATGAEFDDTKNFADVLWEAALARRGSR</sequence>
<evidence type="ECO:0000313" key="5">
    <source>
        <dbReference type="Proteomes" id="UP000076632"/>
    </source>
</evidence>
<feature type="transmembrane region" description="Helical" evidence="2">
    <location>
        <begin position="94"/>
        <end position="117"/>
    </location>
</feature>
<feature type="transmembrane region" description="Helical" evidence="2">
    <location>
        <begin position="55"/>
        <end position="74"/>
    </location>
</feature>
<dbReference type="EMBL" id="KV407455">
    <property type="protein sequence ID" value="KZF25782.1"/>
    <property type="molecule type" value="Genomic_DNA"/>
</dbReference>
<gene>
    <name evidence="4" type="ORF">L228DRAFT_83667</name>
</gene>
<reference evidence="4 5" key="1">
    <citation type="journal article" date="2016" name="Fungal Biol.">
        <title>The genome of Xylona heveae provides a window into fungal endophytism.</title>
        <authorList>
            <person name="Gazis R."/>
            <person name="Kuo A."/>
            <person name="Riley R."/>
            <person name="LaButti K."/>
            <person name="Lipzen A."/>
            <person name="Lin J."/>
            <person name="Amirebrahimi M."/>
            <person name="Hesse C.N."/>
            <person name="Spatafora J.W."/>
            <person name="Henrissat B."/>
            <person name="Hainaut M."/>
            <person name="Grigoriev I.V."/>
            <person name="Hibbett D.S."/>
        </authorList>
    </citation>
    <scope>NUCLEOTIDE SEQUENCE [LARGE SCALE GENOMIC DNA]</scope>
    <source>
        <strain evidence="4 5">TC161</strain>
    </source>
</reference>
<dbReference type="PROSITE" id="PS50924">
    <property type="entry name" value="MHYT"/>
    <property type="match status" value="1"/>
</dbReference>
<feature type="compositionally biased region" description="Polar residues" evidence="1">
    <location>
        <begin position="353"/>
        <end position="367"/>
    </location>
</feature>
<dbReference type="RefSeq" id="XP_018191337.1">
    <property type="nucleotide sequence ID" value="XM_018336899.1"/>
</dbReference>
<feature type="transmembrane region" description="Helical" evidence="2">
    <location>
        <begin position="234"/>
        <end position="258"/>
    </location>
</feature>
<protein>
    <recommendedName>
        <fullName evidence="3">MHYT domain-containing protein</fullName>
    </recommendedName>
</protein>
<dbReference type="AlphaFoldDB" id="A0A165J622"/>
<dbReference type="InterPro" id="IPR005330">
    <property type="entry name" value="MHYT_dom"/>
</dbReference>
<feature type="transmembrane region" description="Helical" evidence="2">
    <location>
        <begin position="129"/>
        <end position="146"/>
    </location>
</feature>
<dbReference type="Proteomes" id="UP000076632">
    <property type="component" value="Unassembled WGS sequence"/>
</dbReference>